<dbReference type="STRING" id="314232.SKA53_00095"/>
<gene>
    <name evidence="1" type="ORF">SKA53_00095</name>
</gene>
<dbReference type="AlphaFoldDB" id="A3V8W6"/>
<comment type="caution">
    <text evidence="1">The sequence shown here is derived from an EMBL/GenBank/DDBJ whole genome shotgun (WGS) entry which is preliminary data.</text>
</comment>
<dbReference type="OrthoDB" id="9816064at2"/>
<dbReference type="HOGENOM" id="CLU_068086_1_0_5"/>
<reference evidence="1 2" key="1">
    <citation type="submission" date="2006-01" db="EMBL/GenBank/DDBJ databases">
        <authorList>
            <person name="Hagstrom A."/>
            <person name="Ferriera S."/>
            <person name="Johnson J."/>
            <person name="Kravitz S."/>
            <person name="Halpern A."/>
            <person name="Remington K."/>
            <person name="Beeson K."/>
            <person name="Tran B."/>
            <person name="Rogers Y.-H."/>
            <person name="Friedman R."/>
            <person name="Venter J.C."/>
        </authorList>
    </citation>
    <scope>NUCLEOTIDE SEQUENCE [LARGE SCALE GENOMIC DNA]</scope>
    <source>
        <strain evidence="1 2">SKA53</strain>
    </source>
</reference>
<accession>A3V8W6</accession>
<evidence type="ECO:0000313" key="1">
    <source>
        <dbReference type="EMBL" id="EAQ05329.1"/>
    </source>
</evidence>
<organism evidence="1 2">
    <name type="scientific">Yoonia vestfoldensis SKA53</name>
    <dbReference type="NCBI Taxonomy" id="314232"/>
    <lineage>
        <taxon>Bacteria</taxon>
        <taxon>Pseudomonadati</taxon>
        <taxon>Pseudomonadota</taxon>
        <taxon>Alphaproteobacteria</taxon>
        <taxon>Rhodobacterales</taxon>
        <taxon>Paracoccaceae</taxon>
        <taxon>Yoonia</taxon>
    </lineage>
</organism>
<dbReference type="Proteomes" id="UP000004507">
    <property type="component" value="Unassembled WGS sequence"/>
</dbReference>
<dbReference type="InterPro" id="IPR053714">
    <property type="entry name" value="Iso_Racemase_Enz_sf"/>
</dbReference>
<name>A3V8W6_9RHOB</name>
<evidence type="ECO:0000313" key="2">
    <source>
        <dbReference type="Proteomes" id="UP000004507"/>
    </source>
</evidence>
<dbReference type="EMBL" id="AAMS01000010">
    <property type="protein sequence ID" value="EAQ05329.1"/>
    <property type="molecule type" value="Genomic_DNA"/>
</dbReference>
<proteinExistence type="predicted"/>
<dbReference type="RefSeq" id="WP_007203980.1">
    <property type="nucleotide sequence ID" value="NZ_CH672414.1"/>
</dbReference>
<dbReference type="Pfam" id="PF17645">
    <property type="entry name" value="Amdase"/>
    <property type="match status" value="1"/>
</dbReference>
<dbReference type="eggNOG" id="COG3473">
    <property type="taxonomic scope" value="Bacteria"/>
</dbReference>
<keyword evidence="2" id="KW-1185">Reference proteome</keyword>
<dbReference type="PIRSF" id="PIRSF015736">
    <property type="entry name" value="MI"/>
    <property type="match status" value="1"/>
</dbReference>
<dbReference type="Gene3D" id="3.40.50.12500">
    <property type="match status" value="1"/>
</dbReference>
<dbReference type="PANTHER" id="PTHR40267:SF1">
    <property type="entry name" value="BLR3294 PROTEIN"/>
    <property type="match status" value="1"/>
</dbReference>
<dbReference type="PANTHER" id="PTHR40267">
    <property type="entry name" value="BLR3294 PROTEIN"/>
    <property type="match status" value="1"/>
</dbReference>
<sequence length="260" mass="28056">MTVFERQTGKRVGMLTPSSNTVLEPYTSAMFAPFGDAASAHFGRFRVVEISMSDASQGQFTDAPILEAARSLAEAKVDLIAWNGTSASWLGLEKDRALCAMIEAETGIKATSTSLAYDHLFRGMGLKSLGLVTPYLTEVQDLIVAQYASQGIAVSADARLEEKVNHAFGTYSADQIAGMIREVAKSKPQAISILCTNFRGAPQAAALEAETGIPILDSVSVTAAHCMREMGLDPARVNNWGSVFQLFSDLHYPSQQREKQ</sequence>
<protein>
    <submittedName>
        <fullName evidence="1">Asp/Glu racemase</fullName>
    </submittedName>
</protein>
<dbReference type="InterPro" id="IPR026286">
    <property type="entry name" value="MaiA/AMDase"/>
</dbReference>